<name>X0PJS5_9LACO</name>
<comment type="caution">
    <text evidence="1">The sequence shown here is derived from an EMBL/GenBank/DDBJ whole genome shotgun (WGS) entry which is preliminary data.</text>
</comment>
<dbReference type="GO" id="GO:0008967">
    <property type="term" value="F:phosphoglycolate phosphatase activity"/>
    <property type="evidence" value="ECO:0007669"/>
    <property type="project" value="TreeGrafter"/>
</dbReference>
<dbReference type="SUPFAM" id="SSF56784">
    <property type="entry name" value="HAD-like"/>
    <property type="match status" value="1"/>
</dbReference>
<protein>
    <submittedName>
        <fullName evidence="1">Phosphoglycolate phosphatase</fullName>
    </submittedName>
</protein>
<dbReference type="RefSeq" id="WP_235807151.1">
    <property type="nucleotide sequence ID" value="NZ_AZFY01000104.1"/>
</dbReference>
<dbReference type="SFLD" id="SFLDS00003">
    <property type="entry name" value="Haloacid_Dehalogenase"/>
    <property type="match status" value="1"/>
</dbReference>
<dbReference type="AlphaFoldDB" id="X0PJS5"/>
<reference evidence="1" key="1">
    <citation type="journal article" date="2014" name="Genome Announc.">
        <title>Draft Genome Sequences of Two Lactobacillus Strains, L. farraginis JCM 14108T and L. composti JCM 14202T, Isolated from Compost of Distilled Shochu Residue.</title>
        <authorList>
            <person name="Yuki M."/>
            <person name="Oshima K."/>
            <person name="Suda W."/>
            <person name="Kitahara M."/>
            <person name="Kitamura K."/>
            <person name="Iida T."/>
            <person name="Hattori M."/>
            <person name="Ohkuma M."/>
        </authorList>
    </citation>
    <scope>NUCLEOTIDE SEQUENCE [LARGE SCALE GENOMIC DNA]</scope>
    <source>
        <strain evidence="1">JCM 14108</strain>
    </source>
</reference>
<dbReference type="InterPro" id="IPR023214">
    <property type="entry name" value="HAD_sf"/>
</dbReference>
<evidence type="ECO:0000313" key="1">
    <source>
        <dbReference type="EMBL" id="GAF36891.1"/>
    </source>
</evidence>
<proteinExistence type="predicted"/>
<dbReference type="InterPro" id="IPR050155">
    <property type="entry name" value="HAD-like_hydrolase_sf"/>
</dbReference>
<dbReference type="InterPro" id="IPR036412">
    <property type="entry name" value="HAD-like_sf"/>
</dbReference>
<dbReference type="Gene3D" id="3.40.50.1000">
    <property type="entry name" value="HAD superfamily/HAD-like"/>
    <property type="match status" value="1"/>
</dbReference>
<dbReference type="InterPro" id="IPR041492">
    <property type="entry name" value="HAD_2"/>
</dbReference>
<dbReference type="GO" id="GO:0006281">
    <property type="term" value="P:DNA repair"/>
    <property type="evidence" value="ECO:0007669"/>
    <property type="project" value="TreeGrafter"/>
</dbReference>
<dbReference type="PANTHER" id="PTHR43434:SF1">
    <property type="entry name" value="PHOSPHOGLYCOLATE PHOSPHATASE"/>
    <property type="match status" value="1"/>
</dbReference>
<dbReference type="Gene3D" id="1.10.150.240">
    <property type="entry name" value="Putative phosphatase, domain 2"/>
    <property type="match status" value="1"/>
</dbReference>
<gene>
    <name evidence="1" type="ORF">JCM14108_1884</name>
</gene>
<evidence type="ECO:0000313" key="2">
    <source>
        <dbReference type="Proteomes" id="UP000019488"/>
    </source>
</evidence>
<dbReference type="GO" id="GO:0005829">
    <property type="term" value="C:cytosol"/>
    <property type="evidence" value="ECO:0007669"/>
    <property type="project" value="TreeGrafter"/>
</dbReference>
<dbReference type="Proteomes" id="UP000019488">
    <property type="component" value="Unassembled WGS sequence"/>
</dbReference>
<dbReference type="STRING" id="1423743.FD41_GL000629"/>
<dbReference type="InterPro" id="IPR023198">
    <property type="entry name" value="PGP-like_dom2"/>
</dbReference>
<accession>X0PJS5</accession>
<dbReference type="PANTHER" id="PTHR43434">
    <property type="entry name" value="PHOSPHOGLYCOLATE PHOSPHATASE"/>
    <property type="match status" value="1"/>
</dbReference>
<dbReference type="EMBL" id="BAKI01000019">
    <property type="protein sequence ID" value="GAF36891.1"/>
    <property type="molecule type" value="Genomic_DNA"/>
</dbReference>
<organism evidence="1 2">
    <name type="scientific">Lentilactobacillus farraginis DSM 18382 = JCM 14108</name>
    <dbReference type="NCBI Taxonomy" id="1423743"/>
    <lineage>
        <taxon>Bacteria</taxon>
        <taxon>Bacillati</taxon>
        <taxon>Bacillota</taxon>
        <taxon>Bacilli</taxon>
        <taxon>Lactobacillales</taxon>
        <taxon>Lactobacillaceae</taxon>
        <taxon>Lentilactobacillus</taxon>
    </lineage>
</organism>
<dbReference type="eggNOG" id="COG0546">
    <property type="taxonomic scope" value="Bacteria"/>
</dbReference>
<sequence>MSVKISLSVKLTRMERILIYKLIAFDLDGTVGETFPVIFDAFRKTVYKYTHREISNNEILSTFGANEIGMLNQLIPHAPANILDDFYQQYQESHAALTAPFPGIKNLSDHLKNRQIVTPLVTGKGSVSCRISLEKLGLVNYFSPILIGSSKGPNKAENFKKLLDRYHLVPSQMAYVADTIGDIDACRSVGIDCYSAAWSQYADSNRLRQVNQFVFESVADLSAALDNRINH</sequence>
<dbReference type="Pfam" id="PF13419">
    <property type="entry name" value="HAD_2"/>
    <property type="match status" value="1"/>
</dbReference>
<dbReference type="SFLD" id="SFLDG01129">
    <property type="entry name" value="C1.5:_HAD__Beta-PGM__Phosphata"/>
    <property type="match status" value="1"/>
</dbReference>